<dbReference type="InterPro" id="IPR015424">
    <property type="entry name" value="PyrdxlP-dep_Trfase"/>
</dbReference>
<dbReference type="PROSITE" id="PS00105">
    <property type="entry name" value="AA_TRANSFER_CLASS_1"/>
    <property type="match status" value="1"/>
</dbReference>
<sequence>MLPRALELPVFPWDTLEPVKETAKRHPDGIVDLSIGTPVDAVPAFVRQALAEAYDAPGYPPVQGSAQLREDIARWYHAKRGASAVLAHGVIPTVGSKELVAGLPFYLGLRAGDRVLMPQVAYPTYEVGARVTGATPVPVGPDPDTWPSAQMVWLNSPSNPDGRVLSVIELRKIVKWARHHGAIVACDECYAELVWDTPEAPSILEDRVCDRDTTGLLSVYSLSKQSNLAGYRAAFMAGDPKLVSTVLGIRKHLGAMMPTPIQHVMRAVLADREHVTAQRELYADRRQRLLKATANAGLIHDPQSVAGLYLWLSAPGMDAWQIAEALAKIGILVAPGTFYEDNSHVRMSLTASDERIRAAEDRLNKEPLFSN</sequence>
<dbReference type="KEGG" id="wne:PIG85_03420"/>
<dbReference type="Proteomes" id="UP001211044">
    <property type="component" value="Chromosome"/>
</dbReference>
<dbReference type="GO" id="GO:0030170">
    <property type="term" value="F:pyridoxal phosphate binding"/>
    <property type="evidence" value="ECO:0007669"/>
    <property type="project" value="InterPro"/>
</dbReference>
<evidence type="ECO:0000256" key="2">
    <source>
        <dbReference type="ARBA" id="ARBA00022576"/>
    </source>
</evidence>
<dbReference type="PANTHER" id="PTHR42832">
    <property type="entry name" value="AMINO ACID AMINOTRANSFERASE"/>
    <property type="match status" value="1"/>
</dbReference>
<organism evidence="6 7">
    <name type="scientific">Winkia neuii subsp. anitrata</name>
    <dbReference type="NCBI Taxonomy" id="29318"/>
    <lineage>
        <taxon>Bacteria</taxon>
        <taxon>Bacillati</taxon>
        <taxon>Actinomycetota</taxon>
        <taxon>Actinomycetes</taxon>
        <taxon>Actinomycetales</taxon>
        <taxon>Actinomycetaceae</taxon>
        <taxon>Winkia</taxon>
    </lineage>
</organism>
<dbReference type="InterPro" id="IPR015422">
    <property type="entry name" value="PyrdxlP-dep_Trfase_small"/>
</dbReference>
<evidence type="ECO:0000256" key="1">
    <source>
        <dbReference type="ARBA" id="ARBA00001933"/>
    </source>
</evidence>
<evidence type="ECO:0000259" key="5">
    <source>
        <dbReference type="Pfam" id="PF00155"/>
    </source>
</evidence>
<proteinExistence type="inferred from homology"/>
<dbReference type="Gene3D" id="3.40.640.10">
    <property type="entry name" value="Type I PLP-dependent aspartate aminotransferase-like (Major domain)"/>
    <property type="match status" value="1"/>
</dbReference>
<dbReference type="EC" id="2.6.1.-" evidence="4"/>
<dbReference type="CDD" id="cd00609">
    <property type="entry name" value="AAT_like"/>
    <property type="match status" value="1"/>
</dbReference>
<dbReference type="GO" id="GO:0008483">
    <property type="term" value="F:transaminase activity"/>
    <property type="evidence" value="ECO:0007669"/>
    <property type="project" value="UniProtKB-KW"/>
</dbReference>
<accession>A0AB38XQW8</accession>
<dbReference type="RefSeq" id="WP_004805931.1">
    <property type="nucleotide sequence ID" value="NZ_CP116394.1"/>
</dbReference>
<keyword evidence="3 4" id="KW-0808">Transferase</keyword>
<dbReference type="EMBL" id="CP116394">
    <property type="protein sequence ID" value="WCE46706.1"/>
    <property type="molecule type" value="Genomic_DNA"/>
</dbReference>
<dbReference type="Gene3D" id="3.90.1150.10">
    <property type="entry name" value="Aspartate Aminotransferase, domain 1"/>
    <property type="match status" value="1"/>
</dbReference>
<dbReference type="InterPro" id="IPR050881">
    <property type="entry name" value="LL-DAP_aminotransferase"/>
</dbReference>
<dbReference type="NCBIfam" id="TIGR03539">
    <property type="entry name" value="DapC_actino"/>
    <property type="match status" value="1"/>
</dbReference>
<evidence type="ECO:0000313" key="6">
    <source>
        <dbReference type="EMBL" id="WCE46706.1"/>
    </source>
</evidence>
<dbReference type="InterPro" id="IPR019880">
    <property type="entry name" value="OxyQ"/>
</dbReference>
<dbReference type="InterPro" id="IPR015421">
    <property type="entry name" value="PyrdxlP-dep_Trfase_major"/>
</dbReference>
<dbReference type="AlphaFoldDB" id="A0AB38XQW8"/>
<evidence type="ECO:0000256" key="4">
    <source>
        <dbReference type="RuleBase" id="RU000481"/>
    </source>
</evidence>
<feature type="domain" description="Aminotransferase class I/classII large" evidence="5">
    <location>
        <begin position="30"/>
        <end position="362"/>
    </location>
</feature>
<gene>
    <name evidence="6" type="primary">dapC</name>
    <name evidence="6" type="ORF">PIG85_03420</name>
</gene>
<reference evidence="6" key="1">
    <citation type="submission" date="2023-01" db="EMBL/GenBank/DDBJ databases">
        <title>Comparative Genomic Analysis of the Clinically-Derived Winkia Strain NY0527 Provides Evidence into the Taxonomic Reassignment of Winkia neuii and Characterizes Their Virulence Traits.</title>
        <authorList>
            <person name="Cai X."/>
            <person name="Peng Y."/>
            <person name="Li M."/>
            <person name="Qiu Y."/>
            <person name="Wang Y."/>
            <person name="Xu L."/>
            <person name="Hou Q."/>
        </authorList>
    </citation>
    <scope>NUCLEOTIDE SEQUENCE</scope>
    <source>
        <strain evidence="6">NY0527</strain>
    </source>
</reference>
<evidence type="ECO:0000256" key="3">
    <source>
        <dbReference type="ARBA" id="ARBA00022679"/>
    </source>
</evidence>
<evidence type="ECO:0000313" key="7">
    <source>
        <dbReference type="Proteomes" id="UP001211044"/>
    </source>
</evidence>
<keyword evidence="2 4" id="KW-0032">Aminotransferase</keyword>
<dbReference type="Pfam" id="PF00155">
    <property type="entry name" value="Aminotran_1_2"/>
    <property type="match status" value="1"/>
</dbReference>
<dbReference type="SUPFAM" id="SSF53383">
    <property type="entry name" value="PLP-dependent transferases"/>
    <property type="match status" value="1"/>
</dbReference>
<dbReference type="InterPro" id="IPR004838">
    <property type="entry name" value="NHTrfase_class1_PyrdxlP-BS"/>
</dbReference>
<comment type="cofactor">
    <cofactor evidence="1 4">
        <name>pyridoxal 5'-phosphate</name>
        <dbReference type="ChEBI" id="CHEBI:597326"/>
    </cofactor>
</comment>
<dbReference type="InterPro" id="IPR004839">
    <property type="entry name" value="Aminotransferase_I/II_large"/>
</dbReference>
<dbReference type="PANTHER" id="PTHR42832:SF3">
    <property type="entry name" value="L-GLUTAMINE--4-(METHYLSULFANYL)-2-OXOBUTANOATE AMINOTRANSFERASE"/>
    <property type="match status" value="1"/>
</dbReference>
<name>A0AB38XQW8_9ACTO</name>
<comment type="similarity">
    <text evidence="4">Belongs to the class-I pyridoxal-phosphate-dependent aminotransferase family.</text>
</comment>
<protein>
    <recommendedName>
        <fullName evidence="4">Aminotransferase</fullName>
        <ecNumber evidence="4">2.6.1.-</ecNumber>
    </recommendedName>
</protein>